<reference evidence="1 2" key="1">
    <citation type="submission" date="2019-01" db="EMBL/GenBank/DDBJ databases">
        <title>Draft genome sequences of three monokaryotic isolates of the white-rot basidiomycete fungus Dichomitus squalens.</title>
        <authorList>
            <consortium name="DOE Joint Genome Institute"/>
            <person name="Lopez S.C."/>
            <person name="Andreopoulos B."/>
            <person name="Pangilinan J."/>
            <person name="Lipzen A."/>
            <person name="Riley R."/>
            <person name="Ahrendt S."/>
            <person name="Ng V."/>
            <person name="Barry K."/>
            <person name="Daum C."/>
            <person name="Grigoriev I.V."/>
            <person name="Hilden K.S."/>
            <person name="Makela M.R."/>
            <person name="de Vries R.P."/>
        </authorList>
    </citation>
    <scope>NUCLEOTIDE SEQUENCE [LARGE SCALE GENOMIC DNA]</scope>
    <source>
        <strain evidence="1 2">CBS 464.89</strain>
    </source>
</reference>
<gene>
    <name evidence="1" type="ORF">BD310DRAFT_681139</name>
</gene>
<accession>A0A4Q9PML5</accession>
<protein>
    <submittedName>
        <fullName evidence="1">Uncharacterized protein</fullName>
    </submittedName>
</protein>
<evidence type="ECO:0000313" key="1">
    <source>
        <dbReference type="EMBL" id="TBU55489.1"/>
    </source>
</evidence>
<sequence length="103" mass="11665">MFPHRGSSQYLRAPIRVFKHHWEDARSIHGGTPRKLRIAYVRAVLIEASFLNSASEASVICRNTVECSTDYLMRFLTITVLSWIVALCRGAPEARLASIYSIL</sequence>
<name>A0A4Q9PML5_9APHY</name>
<organism evidence="1 2">
    <name type="scientific">Dichomitus squalens</name>
    <dbReference type="NCBI Taxonomy" id="114155"/>
    <lineage>
        <taxon>Eukaryota</taxon>
        <taxon>Fungi</taxon>
        <taxon>Dikarya</taxon>
        <taxon>Basidiomycota</taxon>
        <taxon>Agaricomycotina</taxon>
        <taxon>Agaricomycetes</taxon>
        <taxon>Polyporales</taxon>
        <taxon>Polyporaceae</taxon>
        <taxon>Dichomitus</taxon>
    </lineage>
</organism>
<evidence type="ECO:0000313" key="2">
    <source>
        <dbReference type="Proteomes" id="UP000292082"/>
    </source>
</evidence>
<proteinExistence type="predicted"/>
<dbReference type="AlphaFoldDB" id="A0A4Q9PML5"/>
<keyword evidence="2" id="KW-1185">Reference proteome</keyword>
<dbReference type="Proteomes" id="UP000292082">
    <property type="component" value="Unassembled WGS sequence"/>
</dbReference>
<dbReference type="EMBL" id="ML145167">
    <property type="protein sequence ID" value="TBU55489.1"/>
    <property type="molecule type" value="Genomic_DNA"/>
</dbReference>